<dbReference type="InterPro" id="IPR025698">
    <property type="entry name" value="2TM_dom"/>
</dbReference>
<dbReference type="Pfam" id="PF01381">
    <property type="entry name" value="HTH_3"/>
    <property type="match status" value="1"/>
</dbReference>
<protein>
    <submittedName>
        <fullName evidence="4">Helix-turn-helix domain-containing protein</fullName>
    </submittedName>
</protein>
<dbReference type="SUPFAM" id="SSF47413">
    <property type="entry name" value="lambda repressor-like DNA-binding domains"/>
    <property type="match status" value="1"/>
</dbReference>
<keyword evidence="2" id="KW-0472">Membrane</keyword>
<feature type="domain" description="HTH cro/C1-type" evidence="3">
    <location>
        <begin position="6"/>
        <end position="59"/>
    </location>
</feature>
<dbReference type="RefSeq" id="WP_140470950.1">
    <property type="nucleotide sequence ID" value="NZ_RCZD01000003.1"/>
</dbReference>
<keyword evidence="1" id="KW-0238">DNA-binding</keyword>
<evidence type="ECO:0000313" key="5">
    <source>
        <dbReference type="Proteomes" id="UP000317663"/>
    </source>
</evidence>
<dbReference type="SMART" id="SM00530">
    <property type="entry name" value="HTH_XRE"/>
    <property type="match status" value="1"/>
</dbReference>
<name>A0A502GQB9_9GAMM</name>
<dbReference type="PANTHER" id="PTHR46797">
    <property type="entry name" value="HTH-TYPE TRANSCRIPTIONAL REGULATOR"/>
    <property type="match status" value="1"/>
</dbReference>
<dbReference type="EMBL" id="RCZD01000003">
    <property type="protein sequence ID" value="TPG63186.1"/>
    <property type="molecule type" value="Genomic_DNA"/>
</dbReference>
<reference evidence="4 5" key="1">
    <citation type="journal article" date="2019" name="Environ. Microbiol.">
        <title>Species interactions and distinct microbial communities in high Arctic permafrost affected cryosols are associated with the CH4 and CO2 gas fluxes.</title>
        <authorList>
            <person name="Altshuler I."/>
            <person name="Hamel J."/>
            <person name="Turney S."/>
            <person name="Magnuson E."/>
            <person name="Levesque R."/>
            <person name="Greer C."/>
            <person name="Whyte L.G."/>
        </authorList>
    </citation>
    <scope>NUCLEOTIDE SEQUENCE [LARGE SCALE GENOMIC DNA]</scope>
    <source>
        <strain evidence="4 5">E4</strain>
    </source>
</reference>
<dbReference type="PANTHER" id="PTHR46797:SF1">
    <property type="entry name" value="METHYLPHOSPHONATE SYNTHASE"/>
    <property type="match status" value="1"/>
</dbReference>
<evidence type="ECO:0000259" key="3">
    <source>
        <dbReference type="PROSITE" id="PS50943"/>
    </source>
</evidence>
<feature type="transmembrane region" description="Helical" evidence="2">
    <location>
        <begin position="92"/>
        <end position="113"/>
    </location>
</feature>
<feature type="transmembrane region" description="Helical" evidence="2">
    <location>
        <begin position="119"/>
        <end position="140"/>
    </location>
</feature>
<accession>A0A502GQB9</accession>
<dbReference type="GO" id="GO:0005829">
    <property type="term" value="C:cytosol"/>
    <property type="evidence" value="ECO:0007669"/>
    <property type="project" value="TreeGrafter"/>
</dbReference>
<keyword evidence="5" id="KW-1185">Reference proteome</keyword>
<dbReference type="AlphaFoldDB" id="A0A502GQB9"/>
<dbReference type="PROSITE" id="PS50943">
    <property type="entry name" value="HTH_CROC1"/>
    <property type="match status" value="1"/>
</dbReference>
<gene>
    <name evidence="4" type="ORF">EAH77_06285</name>
</gene>
<evidence type="ECO:0000256" key="1">
    <source>
        <dbReference type="ARBA" id="ARBA00023125"/>
    </source>
</evidence>
<proteinExistence type="predicted"/>
<dbReference type="GO" id="GO:0003677">
    <property type="term" value="F:DNA binding"/>
    <property type="evidence" value="ECO:0007669"/>
    <property type="project" value="UniProtKB-KW"/>
</dbReference>
<dbReference type="Gene3D" id="1.10.260.40">
    <property type="entry name" value="lambda repressor-like DNA-binding domains"/>
    <property type="match status" value="1"/>
</dbReference>
<dbReference type="CDD" id="cd00093">
    <property type="entry name" value="HTH_XRE"/>
    <property type="match status" value="1"/>
</dbReference>
<dbReference type="GO" id="GO:0003700">
    <property type="term" value="F:DNA-binding transcription factor activity"/>
    <property type="evidence" value="ECO:0007669"/>
    <property type="project" value="TreeGrafter"/>
</dbReference>
<dbReference type="InterPro" id="IPR001387">
    <property type="entry name" value="Cro/C1-type_HTH"/>
</dbReference>
<dbReference type="OrthoDB" id="21915at2"/>
<dbReference type="Pfam" id="PF13239">
    <property type="entry name" value="2TM"/>
    <property type="match status" value="1"/>
</dbReference>
<organism evidence="4 5">
    <name type="scientific">Ewingella americana</name>
    <dbReference type="NCBI Taxonomy" id="41202"/>
    <lineage>
        <taxon>Bacteria</taxon>
        <taxon>Pseudomonadati</taxon>
        <taxon>Pseudomonadota</taxon>
        <taxon>Gammaproteobacteria</taxon>
        <taxon>Enterobacterales</taxon>
        <taxon>Yersiniaceae</taxon>
        <taxon>Ewingella</taxon>
    </lineage>
</organism>
<evidence type="ECO:0000256" key="2">
    <source>
        <dbReference type="SAM" id="Phobius"/>
    </source>
</evidence>
<dbReference type="InterPro" id="IPR050807">
    <property type="entry name" value="TransReg_Diox_bact_type"/>
</dbReference>
<keyword evidence="2" id="KW-1133">Transmembrane helix</keyword>
<keyword evidence="2" id="KW-0812">Transmembrane</keyword>
<dbReference type="Proteomes" id="UP000317663">
    <property type="component" value="Unassembled WGS sequence"/>
</dbReference>
<comment type="caution">
    <text evidence="4">The sequence shown here is derived from an EMBL/GenBank/DDBJ whole genome shotgun (WGS) entry which is preliminary data.</text>
</comment>
<evidence type="ECO:0000313" key="4">
    <source>
        <dbReference type="EMBL" id="TPG63186.1"/>
    </source>
</evidence>
<sequence length="159" mass="18488">MNLNRIKQLRISRAWSQEQLAELSSLSVRTVQRIENGEQASLETLGAIAAAFDIKVAELIAPVGPDENSTPDLALDQHIKSARRQVRQESHFYRGMILYIIVNLVLFMINRVTNTGYNWFYWPLGIWGALLLIRGLRIFVLRDWLSRWEQARLQKILRK</sequence>
<dbReference type="InterPro" id="IPR010982">
    <property type="entry name" value="Lambda_DNA-bd_dom_sf"/>
</dbReference>